<dbReference type="SUPFAM" id="SSF54523">
    <property type="entry name" value="Pili subunits"/>
    <property type="match status" value="1"/>
</dbReference>
<dbReference type="PANTHER" id="PTHR30093">
    <property type="entry name" value="GENERAL SECRETION PATHWAY PROTEIN G"/>
    <property type="match status" value="1"/>
</dbReference>
<comment type="caution">
    <text evidence="3">The sequence shown here is derived from an EMBL/GenBank/DDBJ whole genome shotgun (WGS) entry which is preliminary data.</text>
</comment>
<dbReference type="Gene3D" id="3.30.700.10">
    <property type="entry name" value="Glycoprotein, Type 4 Pilin"/>
    <property type="match status" value="1"/>
</dbReference>
<dbReference type="EMBL" id="SJPQ01000004">
    <property type="protein sequence ID" value="TWT86489.1"/>
    <property type="molecule type" value="Genomic_DNA"/>
</dbReference>
<dbReference type="InterPro" id="IPR012902">
    <property type="entry name" value="N_methyl_site"/>
</dbReference>
<dbReference type="NCBIfam" id="TIGR04294">
    <property type="entry name" value="pre_pil_HX9DG"/>
    <property type="match status" value="1"/>
</dbReference>
<dbReference type="InterPro" id="IPR027558">
    <property type="entry name" value="Pre_pil_HX9DG_C"/>
</dbReference>
<keyword evidence="4" id="KW-1185">Reference proteome</keyword>
<organism evidence="3 4">
    <name type="scientific">Pseudobythopirellula maris</name>
    <dbReference type="NCBI Taxonomy" id="2527991"/>
    <lineage>
        <taxon>Bacteria</taxon>
        <taxon>Pseudomonadati</taxon>
        <taxon>Planctomycetota</taxon>
        <taxon>Planctomycetia</taxon>
        <taxon>Pirellulales</taxon>
        <taxon>Lacipirellulaceae</taxon>
        <taxon>Pseudobythopirellula</taxon>
    </lineage>
</organism>
<dbReference type="Proteomes" id="UP000315440">
    <property type="component" value="Unassembled WGS sequence"/>
</dbReference>
<dbReference type="InterPro" id="IPR045584">
    <property type="entry name" value="Pilin-like"/>
</dbReference>
<dbReference type="InterPro" id="IPR011453">
    <property type="entry name" value="DUF1559"/>
</dbReference>
<protein>
    <submittedName>
        <fullName evidence="3">Type II secretion system protein G</fullName>
    </submittedName>
</protein>
<reference evidence="3 4" key="1">
    <citation type="submission" date="2019-02" db="EMBL/GenBank/DDBJ databases">
        <title>Deep-cultivation of Planctomycetes and their phenomic and genomic characterization uncovers novel biology.</title>
        <authorList>
            <person name="Wiegand S."/>
            <person name="Jogler M."/>
            <person name="Boedeker C."/>
            <person name="Pinto D."/>
            <person name="Vollmers J."/>
            <person name="Rivas-Marin E."/>
            <person name="Kohn T."/>
            <person name="Peeters S.H."/>
            <person name="Heuer A."/>
            <person name="Rast P."/>
            <person name="Oberbeckmann S."/>
            <person name="Bunk B."/>
            <person name="Jeske O."/>
            <person name="Meyerdierks A."/>
            <person name="Storesund J.E."/>
            <person name="Kallscheuer N."/>
            <person name="Luecker S."/>
            <person name="Lage O.M."/>
            <person name="Pohl T."/>
            <person name="Merkel B.J."/>
            <person name="Hornburger P."/>
            <person name="Mueller R.-W."/>
            <person name="Bruemmer F."/>
            <person name="Labrenz M."/>
            <person name="Spormann A.M."/>
            <person name="Op Den Camp H."/>
            <person name="Overmann J."/>
            <person name="Amann R."/>
            <person name="Jetten M.S.M."/>
            <person name="Mascher T."/>
            <person name="Medema M.H."/>
            <person name="Devos D.P."/>
            <person name="Kaster A.-K."/>
            <person name="Ovreas L."/>
            <person name="Rohde M."/>
            <person name="Galperin M.Y."/>
            <person name="Jogler C."/>
        </authorList>
    </citation>
    <scope>NUCLEOTIDE SEQUENCE [LARGE SCALE GENOMIC DNA]</scope>
    <source>
        <strain evidence="3 4">Mal64</strain>
    </source>
</reference>
<dbReference type="PANTHER" id="PTHR30093:SF2">
    <property type="entry name" value="TYPE II SECRETION SYSTEM PROTEIN H"/>
    <property type="match status" value="1"/>
</dbReference>
<keyword evidence="1" id="KW-0472">Membrane</keyword>
<keyword evidence="1" id="KW-0812">Transmembrane</keyword>
<dbReference type="PROSITE" id="PS00409">
    <property type="entry name" value="PROKAR_NTER_METHYL"/>
    <property type="match status" value="1"/>
</dbReference>
<dbReference type="NCBIfam" id="TIGR02532">
    <property type="entry name" value="IV_pilin_GFxxxE"/>
    <property type="match status" value="1"/>
</dbReference>
<evidence type="ECO:0000256" key="1">
    <source>
        <dbReference type="SAM" id="Phobius"/>
    </source>
</evidence>
<name>A0A5C5ZGD9_9BACT</name>
<evidence type="ECO:0000259" key="2">
    <source>
        <dbReference type="Pfam" id="PF07596"/>
    </source>
</evidence>
<dbReference type="Pfam" id="PF07963">
    <property type="entry name" value="N_methyl"/>
    <property type="match status" value="1"/>
</dbReference>
<evidence type="ECO:0000313" key="3">
    <source>
        <dbReference type="EMBL" id="TWT86489.1"/>
    </source>
</evidence>
<accession>A0A5C5ZGD9</accession>
<feature type="transmembrane region" description="Helical" evidence="1">
    <location>
        <begin position="27"/>
        <end position="45"/>
    </location>
</feature>
<evidence type="ECO:0000313" key="4">
    <source>
        <dbReference type="Proteomes" id="UP000315440"/>
    </source>
</evidence>
<keyword evidence="1" id="KW-1133">Transmembrane helix</keyword>
<dbReference type="OrthoDB" id="255848at2"/>
<gene>
    <name evidence="3" type="primary">xcpT_16</name>
    <name evidence="3" type="ORF">Mal64_33140</name>
</gene>
<feature type="domain" description="DUF1559" evidence="2">
    <location>
        <begin position="46"/>
        <end position="341"/>
    </location>
</feature>
<dbReference type="AlphaFoldDB" id="A0A5C5ZGD9"/>
<proteinExistence type="predicted"/>
<dbReference type="RefSeq" id="WP_146402271.1">
    <property type="nucleotide sequence ID" value="NZ_SJPQ01000004.1"/>
</dbReference>
<sequence length="369" mass="39442">MNAAGTNTAVVAPQAKRAAGGFTLVELLVVIAIIGILVALLLPAVQSAREAARRTQCKNNLKQMGLAIHNYHDTTRKLPPGRVGEHQKTWMALILPFMEEANVADLWDDSGCFYDQTYDFRTLEIAGYICPSQNHTRLVATAKVKGKQGHSHAGFEPSASLGGGWSGSISDYRGVGGSSCIVEGISAQTNGPVEASVHETGTIRPWDSSTKHFLDGAMPDPHRDNDVNWADNSTKRSVRSFSHPIAMKDVTDGTSKTLLVGEVGLGTAESSHAFNGDHSPTLNIGQGPQSEFDSSPEWHFCERCTTPHEEGGDSGFGAAHPGIVQFLLVDASVQAISLDVDYRVMDAAATRAGGEVYDFNGSHLGCYGY</sequence>
<dbReference type="Pfam" id="PF07596">
    <property type="entry name" value="SBP_bac_10"/>
    <property type="match status" value="1"/>
</dbReference>